<organism evidence="2 3">
    <name type="scientific">Cudoniella acicularis</name>
    <dbReference type="NCBI Taxonomy" id="354080"/>
    <lineage>
        <taxon>Eukaryota</taxon>
        <taxon>Fungi</taxon>
        <taxon>Dikarya</taxon>
        <taxon>Ascomycota</taxon>
        <taxon>Pezizomycotina</taxon>
        <taxon>Leotiomycetes</taxon>
        <taxon>Helotiales</taxon>
        <taxon>Tricladiaceae</taxon>
        <taxon>Cudoniella</taxon>
    </lineage>
</organism>
<reference evidence="2 3" key="1">
    <citation type="submission" date="2020-03" db="EMBL/GenBank/DDBJ databases">
        <title>Draft Genome Sequence of Cudoniella acicularis.</title>
        <authorList>
            <person name="Buettner E."/>
            <person name="Kellner H."/>
        </authorList>
    </citation>
    <scope>NUCLEOTIDE SEQUENCE [LARGE SCALE GENOMIC DNA]</scope>
    <source>
        <strain evidence="2 3">DSM 108380</strain>
    </source>
</reference>
<protein>
    <submittedName>
        <fullName evidence="2">Uncharacterized protein</fullName>
    </submittedName>
</protein>
<comment type="caution">
    <text evidence="2">The sequence shown here is derived from an EMBL/GenBank/DDBJ whole genome shotgun (WGS) entry which is preliminary data.</text>
</comment>
<name>A0A8H4RGR3_9HELO</name>
<dbReference type="Proteomes" id="UP000566819">
    <property type="component" value="Unassembled WGS sequence"/>
</dbReference>
<evidence type="ECO:0000313" key="3">
    <source>
        <dbReference type="Proteomes" id="UP000566819"/>
    </source>
</evidence>
<sequence>MRDAMIPQAPFPNVNTCGSITAWIPTFIPSSAFPHRDRLRLAYLWLEEISASFRFLIGNPHPIPTPMAPLPRSPRRTNQHLERPKRFDVLSQPQRATNEAQSSAVTSNPSSYLLASQRSNLHLSPVKLILCIMQQILNLPDLVRRGLDLSFEECCGTEAGDEGVFEGLGGRGDFCGGGVVVYSLEASSRFW</sequence>
<evidence type="ECO:0000256" key="1">
    <source>
        <dbReference type="SAM" id="MobiDB-lite"/>
    </source>
</evidence>
<proteinExistence type="predicted"/>
<keyword evidence="3" id="KW-1185">Reference proteome</keyword>
<gene>
    <name evidence="2" type="ORF">G7Y89_g8372</name>
</gene>
<dbReference type="EMBL" id="JAAMPI010000628">
    <property type="protein sequence ID" value="KAF4629780.1"/>
    <property type="molecule type" value="Genomic_DNA"/>
</dbReference>
<accession>A0A8H4RGR3</accession>
<evidence type="ECO:0000313" key="2">
    <source>
        <dbReference type="EMBL" id="KAF4629780.1"/>
    </source>
</evidence>
<feature type="compositionally biased region" description="Polar residues" evidence="1">
    <location>
        <begin position="91"/>
        <end position="104"/>
    </location>
</feature>
<dbReference type="AlphaFoldDB" id="A0A8H4RGR3"/>
<feature type="region of interest" description="Disordered" evidence="1">
    <location>
        <begin position="83"/>
        <end position="104"/>
    </location>
</feature>